<protein>
    <submittedName>
        <fullName evidence="10">RND transporter</fullName>
    </submittedName>
</protein>
<feature type="transmembrane region" description="Helical" evidence="9">
    <location>
        <begin position="12"/>
        <end position="31"/>
    </location>
</feature>
<sequence length="1039" mass="115524">MISKFFIERPRFAAVVSIFFVLLGILAIQVLPIQEYPALTPPQIMVRTVYPGADAETVLKTVVTPLEESINGVPNMIYMSSTASSSGDVNINVYFEVGTDVNVAKMDVNNRVQMALSKLPEEVRRQGVQVRERSPDIALAVAFISQGGVRSPVEISNFVLINVVEELKRIPGVGDVVIFDDKSYSIRVWLKPDKLAKYGLTPIEVAQAIASQNQQFSAGGIAQEPTDKAYSFSYTVKGDPRFEKVSQFENIILRSNPDGSKLLLKDVATVELSSENFNRQSSYKKDPAIPVGIFLAPNANLLEVNKKVKETLKQLSHNFPEDIKFYYPYDPTLYVKEAIKEVIVTFVIALVLVVFVIYIFLGSLKATIIPVLAIPVSIIGTFAGMYALGFSINLLTLFGLVLAIGLVVDDAIIVIENAERIKRVKRLSSKEATIEAMQEITGPIIAIVLVLSAVFIPAAFLGGFTGAFYRQFAVTIAISMILSGIVALTLTPALCARFLEEEHKKMPLPIRLFNLFFFKSRKWFVNTVKNFLRFVPIGIAVFIFVVIGTIFFIKRLPTGLVPFEDDGLLNIFTNLPPGSSLKRTINVANEISDTLAKTKEIEEWINIAGLDLQTFGFKSDSLTTFIHLKDWKERKGREHSSFALVQRLNQQFAKNREALIFVVNPPPIRGMSLVGGFEMYIQDRSGRPLSDLYKYVQEIVAKANQRPELTAVRTTFVPNVPTYKVTVDREKAKAYEVDVDEVYRTLNIVFGKYYVNDFNLYGRIFHVNLGAEGEYRDDLRDYSYVYVRSKNGNLIPISSLIKVELIPDAPILEKFNMFVSAKVLGNPKPGYTSGDAIKAISEVAKEVLPPGYTIAWAGTSYQEVKVQTKGNLALIYALIFIYLILVALYESWTAPLAILLSAPFALFGAALGLNLFGLQNDVYFQAGLLVLIGLSAKNAILIVEFAEERLKRGMGLVEATIEAAYLRYRPIMMTSFAFIAGAIPLMFASGAGANSRMIIGTTVVMGMTFATLFGVFFIPLFYYVVVKLRERFSKITGRK</sequence>
<feature type="transmembrane region" description="Helical" evidence="9">
    <location>
        <begin position="394"/>
        <end position="415"/>
    </location>
</feature>
<dbReference type="PANTHER" id="PTHR32063:SF13">
    <property type="entry name" value="MULTIDRUG EFFLUX PUMP SUBUNIT ACRB-RELATED"/>
    <property type="match status" value="1"/>
</dbReference>
<reference evidence="10 11" key="1">
    <citation type="journal article" date="2015" name="Genome Announc.">
        <title>Genome Sequence of a Sulfate-Reducing Thermophilic Bacterium, Thermodesulfobacterium commune DSM 2178T (Phylum Thermodesulfobacteria).</title>
        <authorList>
            <person name="Bhatnagar S."/>
            <person name="Badger J.H."/>
            <person name="Madupu R."/>
            <person name="Khouri H.M."/>
            <person name="O'Connor E.M."/>
            <person name="Robb F.T."/>
            <person name="Ward N.L."/>
            <person name="Eisen J.A."/>
        </authorList>
    </citation>
    <scope>NUCLEOTIDE SEQUENCE [LARGE SCALE GENOMIC DNA]</scope>
    <source>
        <strain evidence="10 11">DSM 2178</strain>
    </source>
</reference>
<evidence type="ECO:0000256" key="8">
    <source>
        <dbReference type="ARBA" id="ARBA00023136"/>
    </source>
</evidence>
<feature type="transmembrane region" description="Helical" evidence="9">
    <location>
        <begin position="472"/>
        <end position="496"/>
    </location>
</feature>
<evidence type="ECO:0000256" key="3">
    <source>
        <dbReference type="ARBA" id="ARBA00022448"/>
    </source>
</evidence>
<feature type="transmembrane region" description="Helical" evidence="9">
    <location>
        <begin position="436"/>
        <end position="460"/>
    </location>
</feature>
<dbReference type="FunFam" id="1.20.1640.10:FF:000001">
    <property type="entry name" value="Efflux pump membrane transporter"/>
    <property type="match status" value="1"/>
</dbReference>
<keyword evidence="8 9" id="KW-0472">Membrane</keyword>
<feature type="transmembrane region" description="Helical" evidence="9">
    <location>
        <begin position="342"/>
        <end position="361"/>
    </location>
</feature>
<evidence type="ECO:0000256" key="5">
    <source>
        <dbReference type="ARBA" id="ARBA00022519"/>
    </source>
</evidence>
<dbReference type="HOGENOM" id="CLU_002755_1_1_0"/>
<dbReference type="InterPro" id="IPR001036">
    <property type="entry name" value="Acrflvin-R"/>
</dbReference>
<comment type="similarity">
    <text evidence="2">Belongs to the resistance-nodulation-cell division (RND) (TC 2.A.6) family.</text>
</comment>
<feature type="transmembrane region" description="Helical" evidence="9">
    <location>
        <begin position="971"/>
        <end position="991"/>
    </location>
</feature>
<feature type="transmembrane region" description="Helical" evidence="9">
    <location>
        <begin position="872"/>
        <end position="889"/>
    </location>
</feature>
<dbReference type="Gene3D" id="3.30.70.1320">
    <property type="entry name" value="Multidrug efflux transporter AcrB pore domain like"/>
    <property type="match status" value="1"/>
</dbReference>
<dbReference type="InterPro" id="IPR004764">
    <property type="entry name" value="MdtF-like"/>
</dbReference>
<evidence type="ECO:0000256" key="7">
    <source>
        <dbReference type="ARBA" id="ARBA00022989"/>
    </source>
</evidence>
<evidence type="ECO:0000313" key="10">
    <source>
        <dbReference type="EMBL" id="AIH03648.1"/>
    </source>
</evidence>
<evidence type="ECO:0000256" key="6">
    <source>
        <dbReference type="ARBA" id="ARBA00022692"/>
    </source>
</evidence>
<dbReference type="AlphaFoldDB" id="A0A075WTE6"/>
<keyword evidence="4" id="KW-1003">Cell membrane</keyword>
<dbReference type="EMBL" id="CP008796">
    <property type="protein sequence ID" value="AIH03648.1"/>
    <property type="molecule type" value="Genomic_DNA"/>
</dbReference>
<keyword evidence="11" id="KW-1185">Reference proteome</keyword>
<keyword evidence="6 9" id="KW-0812">Transmembrane</keyword>
<dbReference type="RefSeq" id="WP_038060036.1">
    <property type="nucleotide sequence ID" value="NZ_CP008796.1"/>
</dbReference>
<dbReference type="GO" id="GO:0005886">
    <property type="term" value="C:plasma membrane"/>
    <property type="evidence" value="ECO:0007669"/>
    <property type="project" value="UniProtKB-SubCell"/>
</dbReference>
<feature type="transmembrane region" description="Helical" evidence="9">
    <location>
        <begin position="368"/>
        <end position="388"/>
    </location>
</feature>
<dbReference type="eggNOG" id="COG0841">
    <property type="taxonomic scope" value="Bacteria"/>
</dbReference>
<gene>
    <name evidence="10" type="ORF">HL41_01770</name>
</gene>
<dbReference type="FunFam" id="3.30.70.1430:FF:000001">
    <property type="entry name" value="Efflux pump membrane transporter"/>
    <property type="match status" value="1"/>
</dbReference>
<evidence type="ECO:0000313" key="11">
    <source>
        <dbReference type="Proteomes" id="UP000028481"/>
    </source>
</evidence>
<keyword evidence="7 9" id="KW-1133">Transmembrane helix</keyword>
<dbReference type="Proteomes" id="UP000028481">
    <property type="component" value="Chromosome"/>
</dbReference>
<dbReference type="NCBIfam" id="NF000282">
    <property type="entry name" value="RND_permease_1"/>
    <property type="match status" value="1"/>
</dbReference>
<dbReference type="GO" id="GO:0015562">
    <property type="term" value="F:efflux transmembrane transporter activity"/>
    <property type="evidence" value="ECO:0007669"/>
    <property type="project" value="InterPro"/>
</dbReference>
<evidence type="ECO:0000256" key="2">
    <source>
        <dbReference type="ARBA" id="ARBA00010942"/>
    </source>
</evidence>
<dbReference type="SUPFAM" id="SSF82693">
    <property type="entry name" value="Multidrug efflux transporter AcrB pore domain, PN1, PN2, PC1 and PC2 subdomains"/>
    <property type="match status" value="4"/>
</dbReference>
<evidence type="ECO:0000256" key="9">
    <source>
        <dbReference type="SAM" id="Phobius"/>
    </source>
</evidence>
<organism evidence="10 11">
    <name type="scientific">Thermodesulfobacterium commune DSM 2178</name>
    <dbReference type="NCBI Taxonomy" id="289377"/>
    <lineage>
        <taxon>Bacteria</taxon>
        <taxon>Pseudomonadati</taxon>
        <taxon>Thermodesulfobacteriota</taxon>
        <taxon>Thermodesulfobacteria</taxon>
        <taxon>Thermodesulfobacteriales</taxon>
        <taxon>Thermodesulfobacteriaceae</taxon>
        <taxon>Thermodesulfobacterium</taxon>
    </lineage>
</organism>
<dbReference type="GO" id="GO:0042910">
    <property type="term" value="F:xenobiotic transmembrane transporter activity"/>
    <property type="evidence" value="ECO:0007669"/>
    <property type="project" value="TreeGrafter"/>
</dbReference>
<dbReference type="NCBIfam" id="TIGR00915">
    <property type="entry name" value="2A0602"/>
    <property type="match status" value="1"/>
</dbReference>
<dbReference type="Pfam" id="PF00873">
    <property type="entry name" value="ACR_tran"/>
    <property type="match status" value="1"/>
</dbReference>
<dbReference type="KEGG" id="tcm:HL41_01770"/>
<dbReference type="STRING" id="289377.HL41_01770"/>
<feature type="transmembrane region" description="Helical" evidence="9">
    <location>
        <begin position="896"/>
        <end position="916"/>
    </location>
</feature>
<dbReference type="PANTHER" id="PTHR32063">
    <property type="match status" value="1"/>
</dbReference>
<dbReference type="PaxDb" id="289377-HL41_01770"/>
<evidence type="ECO:0000256" key="1">
    <source>
        <dbReference type="ARBA" id="ARBA00004429"/>
    </source>
</evidence>
<keyword evidence="5" id="KW-0997">Cell inner membrane</keyword>
<dbReference type="Gene3D" id="3.30.70.1440">
    <property type="entry name" value="Multidrug efflux transporter AcrB pore domain"/>
    <property type="match status" value="1"/>
</dbReference>
<feature type="transmembrane region" description="Helical" evidence="9">
    <location>
        <begin position="997"/>
        <end position="1025"/>
    </location>
</feature>
<accession>A0A075WTE6</accession>
<dbReference type="Gene3D" id="3.30.2090.10">
    <property type="entry name" value="Multidrug efflux transporter AcrB TolC docking domain, DN and DC subdomains"/>
    <property type="match status" value="2"/>
</dbReference>
<evidence type="ECO:0000256" key="4">
    <source>
        <dbReference type="ARBA" id="ARBA00022475"/>
    </source>
</evidence>
<dbReference type="Gene3D" id="3.30.70.1430">
    <property type="entry name" value="Multidrug efflux transporter AcrB pore domain"/>
    <property type="match status" value="2"/>
</dbReference>
<feature type="transmembrane region" description="Helical" evidence="9">
    <location>
        <begin position="922"/>
        <end position="946"/>
    </location>
</feature>
<dbReference type="GO" id="GO:0009636">
    <property type="term" value="P:response to toxic substance"/>
    <property type="evidence" value="ECO:0007669"/>
    <property type="project" value="UniProtKB-ARBA"/>
</dbReference>
<dbReference type="OrthoDB" id="9807350at2"/>
<keyword evidence="3" id="KW-0813">Transport</keyword>
<proteinExistence type="inferred from homology"/>
<name>A0A075WTE6_9BACT</name>
<dbReference type="PRINTS" id="PR00702">
    <property type="entry name" value="ACRIFLAVINRP"/>
</dbReference>
<dbReference type="InterPro" id="IPR027463">
    <property type="entry name" value="AcrB_DN_DC_subdom"/>
</dbReference>
<dbReference type="SUPFAM" id="SSF82714">
    <property type="entry name" value="Multidrug efflux transporter AcrB TolC docking domain, DN and DC subdomains"/>
    <property type="match status" value="2"/>
</dbReference>
<comment type="subcellular location">
    <subcellularLocation>
        <location evidence="1">Cell inner membrane</location>
        <topology evidence="1">Multi-pass membrane protein</topology>
    </subcellularLocation>
</comment>
<dbReference type="SUPFAM" id="SSF82866">
    <property type="entry name" value="Multidrug efflux transporter AcrB transmembrane domain"/>
    <property type="match status" value="2"/>
</dbReference>
<feature type="transmembrane region" description="Helical" evidence="9">
    <location>
        <begin position="531"/>
        <end position="553"/>
    </location>
</feature>
<dbReference type="Gene3D" id="1.20.1640.10">
    <property type="entry name" value="Multidrug efflux transporter AcrB transmembrane domain"/>
    <property type="match status" value="2"/>
</dbReference>